<protein>
    <submittedName>
        <fullName evidence="1">Uncharacterized protein</fullName>
    </submittedName>
</protein>
<organism evidence="1 2">
    <name type="scientific">Desulfosarcina ovata subsp. sediminis</name>
    <dbReference type="NCBI Taxonomy" id="885957"/>
    <lineage>
        <taxon>Bacteria</taxon>
        <taxon>Pseudomonadati</taxon>
        <taxon>Thermodesulfobacteriota</taxon>
        <taxon>Desulfobacteria</taxon>
        <taxon>Desulfobacterales</taxon>
        <taxon>Desulfosarcinaceae</taxon>
        <taxon>Desulfosarcina</taxon>
    </lineage>
</organism>
<name>A0A5K7ZQ83_9BACT</name>
<sequence length="68" mass="7398">MKRFILLGATFFIGMIAGSIAVFGYYHSNPIICLCHEGEGGVYWTGKDCPTDVRAALKEKFGGQCPLP</sequence>
<evidence type="ECO:0000313" key="1">
    <source>
        <dbReference type="EMBL" id="BBO82269.1"/>
    </source>
</evidence>
<evidence type="ECO:0000313" key="2">
    <source>
        <dbReference type="Proteomes" id="UP000425960"/>
    </source>
</evidence>
<reference evidence="1 2" key="1">
    <citation type="submission" date="2019-11" db="EMBL/GenBank/DDBJ databases">
        <title>Comparative genomics of hydrocarbon-degrading Desulfosarcina strains.</title>
        <authorList>
            <person name="Watanabe M."/>
            <person name="Kojima H."/>
            <person name="Fukui M."/>
        </authorList>
    </citation>
    <scope>NUCLEOTIDE SEQUENCE [LARGE SCALE GENOMIC DNA]</scope>
    <source>
        <strain evidence="1 2">28bB2T</strain>
    </source>
</reference>
<dbReference type="Proteomes" id="UP000425960">
    <property type="component" value="Chromosome"/>
</dbReference>
<dbReference type="AlphaFoldDB" id="A0A5K7ZQ83"/>
<gene>
    <name evidence="1" type="ORF">DSCO28_28350</name>
</gene>
<dbReference type="KEGG" id="dov:DSCO28_28350"/>
<dbReference type="EMBL" id="AP021876">
    <property type="protein sequence ID" value="BBO82269.1"/>
    <property type="molecule type" value="Genomic_DNA"/>
</dbReference>
<accession>A0A5K7ZQ83</accession>
<proteinExistence type="predicted"/>